<name>A0A061BIU0_CYBFA</name>
<gene>
    <name evidence="9" type="ORF">CYFA0S_38e00166g</name>
</gene>
<dbReference type="Gene3D" id="1.10.287.570">
    <property type="entry name" value="Helical hairpin bin"/>
    <property type="match status" value="1"/>
</dbReference>
<evidence type="ECO:0000313" key="9">
    <source>
        <dbReference type="EMBL" id="CDR47815.1"/>
    </source>
</evidence>
<evidence type="ECO:0000259" key="8">
    <source>
        <dbReference type="Pfam" id="PF00955"/>
    </source>
</evidence>
<keyword evidence="5 7" id="KW-1133">Transmembrane helix</keyword>
<evidence type="ECO:0000256" key="7">
    <source>
        <dbReference type="SAM" id="Phobius"/>
    </source>
</evidence>
<feature type="transmembrane region" description="Helical" evidence="7">
    <location>
        <begin position="320"/>
        <end position="340"/>
    </location>
</feature>
<evidence type="ECO:0000256" key="5">
    <source>
        <dbReference type="ARBA" id="ARBA00022989"/>
    </source>
</evidence>
<feature type="transmembrane region" description="Helical" evidence="7">
    <location>
        <begin position="83"/>
        <end position="105"/>
    </location>
</feature>
<dbReference type="OrthoDB" id="1735926at2759"/>
<dbReference type="EMBL" id="LK052923">
    <property type="protein sequence ID" value="CDR47815.1"/>
    <property type="molecule type" value="Genomic_DNA"/>
</dbReference>
<feature type="transmembrane region" description="Helical" evidence="7">
    <location>
        <begin position="512"/>
        <end position="532"/>
    </location>
</feature>
<comment type="similarity">
    <text evidence="2">Belongs to the anion exchanger (TC 2.A.31) family.</text>
</comment>
<dbReference type="GO" id="GO:0005452">
    <property type="term" value="F:solute:inorganic anion antiporter activity"/>
    <property type="evidence" value="ECO:0007669"/>
    <property type="project" value="InterPro"/>
</dbReference>
<proteinExistence type="inferred from homology"/>
<feature type="domain" description="Bicarbonate transporter-like transmembrane" evidence="8">
    <location>
        <begin position="236"/>
        <end position="542"/>
    </location>
</feature>
<dbReference type="VEuPathDB" id="FungiDB:BON22_4967"/>
<evidence type="ECO:0000256" key="1">
    <source>
        <dbReference type="ARBA" id="ARBA00004128"/>
    </source>
</evidence>
<dbReference type="GO" id="GO:0005774">
    <property type="term" value="C:vacuolar membrane"/>
    <property type="evidence" value="ECO:0007669"/>
    <property type="project" value="UniProtKB-SubCell"/>
</dbReference>
<dbReference type="Pfam" id="PF00955">
    <property type="entry name" value="HCO3_cotransp"/>
    <property type="match status" value="2"/>
</dbReference>
<organism evidence="9">
    <name type="scientific">Cyberlindnera fabianii</name>
    <name type="common">Yeast</name>
    <name type="synonym">Hansenula fabianii</name>
    <dbReference type="NCBI Taxonomy" id="36022"/>
    <lineage>
        <taxon>Eukaryota</taxon>
        <taxon>Fungi</taxon>
        <taxon>Dikarya</taxon>
        <taxon>Ascomycota</taxon>
        <taxon>Saccharomycotina</taxon>
        <taxon>Saccharomycetes</taxon>
        <taxon>Phaffomycetales</taxon>
        <taxon>Phaffomycetaceae</taxon>
        <taxon>Cyberlindnera</taxon>
    </lineage>
</organism>
<feature type="transmembrane region" description="Helical" evidence="7">
    <location>
        <begin position="235"/>
        <end position="255"/>
    </location>
</feature>
<dbReference type="PANTHER" id="PTHR11453:SF82">
    <property type="entry name" value="BORON TRANSPORTER 1"/>
    <property type="match status" value="1"/>
</dbReference>
<dbReference type="PhylomeDB" id="A0A061BIU0"/>
<dbReference type="GO" id="GO:0005886">
    <property type="term" value="C:plasma membrane"/>
    <property type="evidence" value="ECO:0007669"/>
    <property type="project" value="TreeGrafter"/>
</dbReference>
<comment type="subcellular location">
    <subcellularLocation>
        <location evidence="1">Vacuole membrane</location>
        <topology evidence="1">Multi-pass membrane protein</topology>
    </subcellularLocation>
</comment>
<keyword evidence="4 7" id="KW-0812">Transmembrane</keyword>
<dbReference type="GO" id="GO:0000324">
    <property type="term" value="C:fungal-type vacuole"/>
    <property type="evidence" value="ECO:0007669"/>
    <property type="project" value="TreeGrafter"/>
</dbReference>
<protein>
    <submittedName>
        <fullName evidence="9">CYFA0S38e00166g1_1</fullName>
    </submittedName>
</protein>
<evidence type="ECO:0000256" key="6">
    <source>
        <dbReference type="ARBA" id="ARBA00023136"/>
    </source>
</evidence>
<evidence type="ECO:0000256" key="4">
    <source>
        <dbReference type="ARBA" id="ARBA00022692"/>
    </source>
</evidence>
<dbReference type="AlphaFoldDB" id="A0A061BIU0"/>
<dbReference type="InterPro" id="IPR011531">
    <property type="entry name" value="HCO3_transpt-like_TM_dom"/>
</dbReference>
<evidence type="ECO:0000256" key="2">
    <source>
        <dbReference type="ARBA" id="ARBA00010993"/>
    </source>
</evidence>
<dbReference type="GO" id="GO:0006820">
    <property type="term" value="P:monoatomic anion transport"/>
    <property type="evidence" value="ECO:0007669"/>
    <property type="project" value="InterPro"/>
</dbReference>
<dbReference type="GO" id="GO:0050801">
    <property type="term" value="P:monoatomic ion homeostasis"/>
    <property type="evidence" value="ECO:0007669"/>
    <property type="project" value="TreeGrafter"/>
</dbReference>
<feature type="transmembrane region" description="Helical" evidence="7">
    <location>
        <begin position="488"/>
        <end position="506"/>
    </location>
</feature>
<dbReference type="FunFam" id="1.10.287.570:FF:000003">
    <property type="entry name" value="Anion exchange family protein"/>
    <property type="match status" value="1"/>
</dbReference>
<dbReference type="GO" id="GO:0080139">
    <property type="term" value="F:borate efflux transmembrane transporter activity"/>
    <property type="evidence" value="ECO:0007669"/>
    <property type="project" value="TreeGrafter"/>
</dbReference>
<feature type="transmembrane region" description="Helical" evidence="7">
    <location>
        <begin position="168"/>
        <end position="188"/>
    </location>
</feature>
<evidence type="ECO:0000256" key="3">
    <source>
        <dbReference type="ARBA" id="ARBA00022554"/>
    </source>
</evidence>
<reference evidence="9" key="1">
    <citation type="journal article" date="2014" name="Genome Announc.">
        <title>Genome sequence of the yeast Cyberlindnera fabianii (Hansenula fabianii).</title>
        <authorList>
            <person name="Freel K.C."/>
            <person name="Sarilar V."/>
            <person name="Neuveglise C."/>
            <person name="Devillers H."/>
            <person name="Friedrich A."/>
            <person name="Schacherer J."/>
        </authorList>
    </citation>
    <scope>NUCLEOTIDE SEQUENCE</scope>
    <source>
        <strain evidence="9">YJS4271</strain>
    </source>
</reference>
<feature type="transmembrane region" description="Helical" evidence="7">
    <location>
        <begin position="431"/>
        <end position="456"/>
    </location>
</feature>
<keyword evidence="6 7" id="KW-0472">Membrane</keyword>
<feature type="transmembrane region" description="Helical" evidence="7">
    <location>
        <begin position="142"/>
        <end position="161"/>
    </location>
</feature>
<keyword evidence="3" id="KW-0926">Vacuole</keyword>
<sequence>MKRKDVTEEHQQEMVLEEVLEPSTSSQQPQQHVDMDIEQDPKIKDEKDHIPKENKFKIVLFKGIIADLRDRLPWYVSDWTDAWNYRVIPSTILTFFTNIFPAIAFAQDMFDKTENSYGVNEVLLASAIAGIIFGIFGGQPLTIVGVTGPISIFNYTVYEIIKPQDIPYFPFMFWISIWGMIVHFIISITNCVSALKYATQFPCDIFGLFINVVYMQKGIQILTRQFAPDDNGASGFASCIIAIVMGVVGFAGNAFNETRYLTPTLRQFVVDYTTPACMVFFSGFIHFGGYLDDVTFDRLPITKAFHPTSRHHWIDVTGLSVHQVFLALPFGIILAILFYFDHSISSLMAQNSKYKLKKPAAFHYDLFLLGIVTGIAGLLGIPCPNGLIPQAPLHTDSLVVRDKTGKITGTVEQRFTNTVQGLMLLGMMTRPLLICLGLIPQCVLAGLFFIMGSTGLHSNVIVNRLRFVFRQSDYDKDNDLTLVSKKNLYLFLLFSLIGWGAEFGIVQSKGAIGFPLVLLLSVIGAMFFPRIFPREDLDILDGPVAHEATLQNL</sequence>
<dbReference type="InterPro" id="IPR003020">
    <property type="entry name" value="HCO3_transpt_euk"/>
</dbReference>
<accession>A0A061BIU0</accession>
<feature type="transmembrane region" description="Helical" evidence="7">
    <location>
        <begin position="361"/>
        <end position="381"/>
    </location>
</feature>
<dbReference type="PANTHER" id="PTHR11453">
    <property type="entry name" value="ANION EXCHANGE PROTEIN"/>
    <property type="match status" value="1"/>
</dbReference>
<feature type="domain" description="Bicarbonate transporter-like transmembrane" evidence="8">
    <location>
        <begin position="60"/>
        <end position="226"/>
    </location>
</feature>